<gene>
    <name evidence="1" type="ORF">L1987_18847</name>
</gene>
<reference evidence="2" key="1">
    <citation type="journal article" date="2022" name="Mol. Ecol. Resour.">
        <title>The genomes of chicory, endive, great burdock and yacon provide insights into Asteraceae palaeo-polyploidization history and plant inulin production.</title>
        <authorList>
            <person name="Fan W."/>
            <person name="Wang S."/>
            <person name="Wang H."/>
            <person name="Wang A."/>
            <person name="Jiang F."/>
            <person name="Liu H."/>
            <person name="Zhao H."/>
            <person name="Xu D."/>
            <person name="Zhang Y."/>
        </authorList>
    </citation>
    <scope>NUCLEOTIDE SEQUENCE [LARGE SCALE GENOMIC DNA]</scope>
    <source>
        <strain evidence="2">cv. Yunnan</strain>
    </source>
</reference>
<protein>
    <submittedName>
        <fullName evidence="1">Uncharacterized protein</fullName>
    </submittedName>
</protein>
<dbReference type="Proteomes" id="UP001056120">
    <property type="component" value="Linkage Group LG06"/>
</dbReference>
<reference evidence="1 2" key="2">
    <citation type="journal article" date="2022" name="Mol. Ecol. Resour.">
        <title>The genomes of chicory, endive, great burdock and yacon provide insights into Asteraceae paleo-polyploidization history and plant inulin production.</title>
        <authorList>
            <person name="Fan W."/>
            <person name="Wang S."/>
            <person name="Wang H."/>
            <person name="Wang A."/>
            <person name="Jiang F."/>
            <person name="Liu H."/>
            <person name="Zhao H."/>
            <person name="Xu D."/>
            <person name="Zhang Y."/>
        </authorList>
    </citation>
    <scope>NUCLEOTIDE SEQUENCE [LARGE SCALE GENOMIC DNA]</scope>
    <source>
        <strain evidence="2">cv. Yunnan</strain>
        <tissue evidence="1">Leaves</tissue>
    </source>
</reference>
<accession>A0ACB9J199</accession>
<evidence type="ECO:0000313" key="1">
    <source>
        <dbReference type="EMBL" id="KAI3814102.1"/>
    </source>
</evidence>
<dbReference type="EMBL" id="CM042023">
    <property type="protein sequence ID" value="KAI3814102.1"/>
    <property type="molecule type" value="Genomic_DNA"/>
</dbReference>
<proteinExistence type="predicted"/>
<sequence length="103" mass="10796">MIRTPDPSITSKRADGLMNFGVGISVSETTDKRLSEKASFLRAGQMVELDARIAETGHNQYAKALKSSDVAIMVVALVVMVVSVSVSAVSTVANIASGTSDHT</sequence>
<evidence type="ECO:0000313" key="2">
    <source>
        <dbReference type="Proteomes" id="UP001056120"/>
    </source>
</evidence>
<organism evidence="1 2">
    <name type="scientific">Smallanthus sonchifolius</name>
    <dbReference type="NCBI Taxonomy" id="185202"/>
    <lineage>
        <taxon>Eukaryota</taxon>
        <taxon>Viridiplantae</taxon>
        <taxon>Streptophyta</taxon>
        <taxon>Embryophyta</taxon>
        <taxon>Tracheophyta</taxon>
        <taxon>Spermatophyta</taxon>
        <taxon>Magnoliopsida</taxon>
        <taxon>eudicotyledons</taxon>
        <taxon>Gunneridae</taxon>
        <taxon>Pentapetalae</taxon>
        <taxon>asterids</taxon>
        <taxon>campanulids</taxon>
        <taxon>Asterales</taxon>
        <taxon>Asteraceae</taxon>
        <taxon>Asteroideae</taxon>
        <taxon>Heliantheae alliance</taxon>
        <taxon>Millerieae</taxon>
        <taxon>Smallanthus</taxon>
    </lineage>
</organism>
<name>A0ACB9J199_9ASTR</name>
<keyword evidence="2" id="KW-1185">Reference proteome</keyword>
<comment type="caution">
    <text evidence="1">The sequence shown here is derived from an EMBL/GenBank/DDBJ whole genome shotgun (WGS) entry which is preliminary data.</text>
</comment>